<evidence type="ECO:0000313" key="3">
    <source>
        <dbReference type="Proteomes" id="UP001211065"/>
    </source>
</evidence>
<keyword evidence="3" id="KW-1185">Reference proteome</keyword>
<dbReference type="GO" id="GO:0007094">
    <property type="term" value="P:mitotic spindle assembly checkpoint signaling"/>
    <property type="evidence" value="ECO:0007669"/>
    <property type="project" value="TreeGrafter"/>
</dbReference>
<dbReference type="AlphaFoldDB" id="A0AAD5U6B6"/>
<dbReference type="GO" id="GO:1990423">
    <property type="term" value="C:RZZ complex"/>
    <property type="evidence" value="ECO:0007669"/>
    <property type="project" value="TreeGrafter"/>
</dbReference>
<dbReference type="PANTHER" id="PTHR12205:SF0">
    <property type="entry name" value="CENTROMERE_KINETOCHORE PROTEIN ZW10 HOMOLOG"/>
    <property type="match status" value="1"/>
</dbReference>
<dbReference type="InterPro" id="IPR048343">
    <property type="entry name" value="ZW10_C"/>
</dbReference>
<feature type="domain" description="Centromere/kinetochore protein zw10 C-terminal" evidence="1">
    <location>
        <begin position="427"/>
        <end position="573"/>
    </location>
</feature>
<organism evidence="2 3">
    <name type="scientific">Clydaea vesicula</name>
    <dbReference type="NCBI Taxonomy" id="447962"/>
    <lineage>
        <taxon>Eukaryota</taxon>
        <taxon>Fungi</taxon>
        <taxon>Fungi incertae sedis</taxon>
        <taxon>Chytridiomycota</taxon>
        <taxon>Chytridiomycota incertae sedis</taxon>
        <taxon>Chytridiomycetes</taxon>
        <taxon>Lobulomycetales</taxon>
        <taxon>Lobulomycetaceae</taxon>
        <taxon>Clydaea</taxon>
    </lineage>
</organism>
<evidence type="ECO:0000313" key="2">
    <source>
        <dbReference type="EMBL" id="KAJ3224591.1"/>
    </source>
</evidence>
<accession>A0AAD5U6B6</accession>
<reference evidence="2" key="1">
    <citation type="submission" date="2020-05" db="EMBL/GenBank/DDBJ databases">
        <title>Phylogenomic resolution of chytrid fungi.</title>
        <authorList>
            <person name="Stajich J.E."/>
            <person name="Amses K."/>
            <person name="Simmons R."/>
            <person name="Seto K."/>
            <person name="Myers J."/>
            <person name="Bonds A."/>
            <person name="Quandt C.A."/>
            <person name="Barry K."/>
            <person name="Liu P."/>
            <person name="Grigoriev I."/>
            <person name="Longcore J.E."/>
            <person name="James T.Y."/>
        </authorList>
    </citation>
    <scope>NUCLEOTIDE SEQUENCE</scope>
    <source>
        <strain evidence="2">JEL0476</strain>
    </source>
</reference>
<protein>
    <submittedName>
        <fullName evidence="2">Centromere/kinetochore protein zw10</fullName>
    </submittedName>
</protein>
<dbReference type="GO" id="GO:0005737">
    <property type="term" value="C:cytoplasm"/>
    <property type="evidence" value="ECO:0007669"/>
    <property type="project" value="GOC"/>
</dbReference>
<comment type="caution">
    <text evidence="2">The sequence shown here is derived from an EMBL/GenBank/DDBJ whole genome shotgun (WGS) entry which is preliminary data.</text>
</comment>
<sequence>MLQNSEIEGSRPPAEISTVIESVKNELLSTIDSHNNKTIHSQTLNFHIREDLARISEFIQEKLSQASTVELEILKKEETILNLLARMITQLAGFDEQLDAGDVREAAETLLQFECGLDKLHVLQMENENMCPSTIEDVLFDQYLDRKTTLKLLEVFSVAVLFESDLGRSSESLHIQTRIISTYKGKKATTRKSFLTPVSLDTIFSSLELIGLLKPVITEFSMQLKKRFLSPIFSDDFSFKKELVIEKVQNTFSLMYEKDINVSGKKKNSNDTKKNDVYGFFDKLKTLGNFLNMHLFSTTNSYGTLRASEYFSEICYEILISEINKVFYNNLPSDSLKLEDYIVESKLNFLQFENEWKELKLLPPYKNEIEKILINAKFTYCIKRRNELMNITREVIMSQDWNTVEVQDATERAKDNLESNAYMSEMKFPHCLISSHAQTVMDMVYQTIQDARGIKGEDSVMEMFYLAKDMIGINIYNHEVYFLKDLYRALFPIVHSENLQNFPARTMIFWNDTQYFCHHLLTLNEFVKRNCSISEESKFFFNTFGTGLDVIDDFRRLGEHWFRQIMRTIRGEILFHNNKCGSFFALSTDKNLEVAETAMRGSIFYLTTLSKNLMPILPRKTYLETFGILVDTLLLEILRKVLLLKNEEAQINEEKLLKKQDFFQLNYVLSMAEKLKTVFECSNSHKKFKKLTEPDEKVPIQKFSKWWEFYFQVLTILNRISFKNDFQNSDFLPVLDLIKATI</sequence>
<dbReference type="PANTHER" id="PTHR12205">
    <property type="entry name" value="CENTROMERE/KINETOCHORE PROTEIN ZW10"/>
    <property type="match status" value="1"/>
</dbReference>
<proteinExistence type="predicted"/>
<dbReference type="Proteomes" id="UP001211065">
    <property type="component" value="Unassembled WGS sequence"/>
</dbReference>
<evidence type="ECO:0000259" key="1">
    <source>
        <dbReference type="Pfam" id="PF20666"/>
    </source>
</evidence>
<gene>
    <name evidence="2" type="primary">ZW10</name>
    <name evidence="2" type="ORF">HK099_008200</name>
</gene>
<dbReference type="Pfam" id="PF20666">
    <property type="entry name" value="ZW10_C"/>
    <property type="match status" value="1"/>
</dbReference>
<dbReference type="EMBL" id="JADGJW010000088">
    <property type="protein sequence ID" value="KAJ3224591.1"/>
    <property type="molecule type" value="Genomic_DNA"/>
</dbReference>
<dbReference type="GO" id="GO:0006888">
    <property type="term" value="P:endoplasmic reticulum to Golgi vesicle-mediated transport"/>
    <property type="evidence" value="ECO:0007669"/>
    <property type="project" value="TreeGrafter"/>
</dbReference>
<name>A0AAD5U6B6_9FUNG</name>